<evidence type="ECO:0000259" key="10">
    <source>
        <dbReference type="SMART" id="SM01138"/>
    </source>
</evidence>
<feature type="coiled-coil region" evidence="8">
    <location>
        <begin position="290"/>
        <end position="317"/>
    </location>
</feature>
<keyword evidence="8" id="KW-0175">Coiled coil</keyword>
<feature type="compositionally biased region" description="Polar residues" evidence="9">
    <location>
        <begin position="503"/>
        <end position="525"/>
    </location>
</feature>
<keyword evidence="3 7" id="KW-0805">Transcription regulation</keyword>
<dbReference type="EMBL" id="CALNXI010000153">
    <property type="protein sequence ID" value="CAH3020618.1"/>
    <property type="molecule type" value="Genomic_DNA"/>
</dbReference>
<evidence type="ECO:0000313" key="12">
    <source>
        <dbReference type="EMBL" id="CAH3020618.1"/>
    </source>
</evidence>
<dbReference type="SUPFAM" id="SSF144074">
    <property type="entry name" value="E2F-DP heterodimerization region"/>
    <property type="match status" value="1"/>
</dbReference>
<dbReference type="InterPro" id="IPR036388">
    <property type="entry name" value="WH-like_DNA-bd_sf"/>
</dbReference>
<evidence type="ECO:0000256" key="1">
    <source>
        <dbReference type="ARBA" id="ARBA00004123"/>
    </source>
</evidence>
<evidence type="ECO:0000256" key="5">
    <source>
        <dbReference type="ARBA" id="ARBA00023163"/>
    </source>
</evidence>
<feature type="compositionally biased region" description="Polar residues" evidence="9">
    <location>
        <begin position="438"/>
        <end position="453"/>
    </location>
</feature>
<gene>
    <name evidence="12" type="ORF">PEVE_00007888</name>
</gene>
<proteinExistence type="inferred from homology"/>
<feature type="domain" description="E2F/DP family winged-helix DNA-binding" evidence="11">
    <location>
        <begin position="199"/>
        <end position="281"/>
    </location>
</feature>
<comment type="similarity">
    <text evidence="2 7">Belongs to the E2F/DP family.</text>
</comment>
<dbReference type="InterPro" id="IPR037241">
    <property type="entry name" value="E2F-DP_heterodim"/>
</dbReference>
<dbReference type="Pfam" id="PF02319">
    <property type="entry name" value="WHD_E2F_TDP"/>
    <property type="match status" value="1"/>
</dbReference>
<feature type="region of interest" description="Disordered" evidence="9">
    <location>
        <begin position="433"/>
        <end position="546"/>
    </location>
</feature>
<dbReference type="InterPro" id="IPR003316">
    <property type="entry name" value="E2F_WHTH_DNA-bd_dom"/>
</dbReference>
<evidence type="ECO:0000256" key="7">
    <source>
        <dbReference type="RuleBase" id="RU003796"/>
    </source>
</evidence>
<feature type="region of interest" description="Disordered" evidence="9">
    <location>
        <begin position="148"/>
        <end position="203"/>
    </location>
</feature>
<dbReference type="InterPro" id="IPR014889">
    <property type="entry name" value="Transc_factor_DP_C"/>
</dbReference>
<dbReference type="Gene3D" id="1.20.140.80">
    <property type="entry name" value="Transcription factor DP"/>
    <property type="match status" value="1"/>
</dbReference>
<feature type="compositionally biased region" description="Polar residues" evidence="9">
    <location>
        <begin position="148"/>
        <end position="159"/>
    </location>
</feature>
<evidence type="ECO:0000256" key="3">
    <source>
        <dbReference type="ARBA" id="ARBA00023015"/>
    </source>
</evidence>
<evidence type="ECO:0000256" key="2">
    <source>
        <dbReference type="ARBA" id="ARBA00010940"/>
    </source>
</evidence>
<dbReference type="InterPro" id="IPR036390">
    <property type="entry name" value="WH_DNA-bd_sf"/>
</dbReference>
<dbReference type="CDD" id="cd14458">
    <property type="entry name" value="DP_DD"/>
    <property type="match status" value="1"/>
</dbReference>
<evidence type="ECO:0000313" key="13">
    <source>
        <dbReference type="Proteomes" id="UP001159427"/>
    </source>
</evidence>
<dbReference type="Proteomes" id="UP001159427">
    <property type="component" value="Unassembled WGS sequence"/>
</dbReference>
<comment type="caution">
    <text evidence="12">The sequence shown here is derived from an EMBL/GenBank/DDBJ whole genome shotgun (WGS) entry which is preliminary data.</text>
</comment>
<keyword evidence="5 7" id="KW-0804">Transcription</keyword>
<evidence type="ECO:0000256" key="9">
    <source>
        <dbReference type="SAM" id="MobiDB-lite"/>
    </source>
</evidence>
<reference evidence="12 13" key="1">
    <citation type="submission" date="2022-05" db="EMBL/GenBank/DDBJ databases">
        <authorList>
            <consortium name="Genoscope - CEA"/>
            <person name="William W."/>
        </authorList>
    </citation>
    <scope>NUCLEOTIDE SEQUENCE [LARGE SCALE GENOMIC DNA]</scope>
</reference>
<evidence type="ECO:0000256" key="4">
    <source>
        <dbReference type="ARBA" id="ARBA00023125"/>
    </source>
</evidence>
<organism evidence="12 13">
    <name type="scientific">Porites evermanni</name>
    <dbReference type="NCBI Taxonomy" id="104178"/>
    <lineage>
        <taxon>Eukaryota</taxon>
        <taxon>Metazoa</taxon>
        <taxon>Cnidaria</taxon>
        <taxon>Anthozoa</taxon>
        <taxon>Hexacorallia</taxon>
        <taxon>Scleractinia</taxon>
        <taxon>Fungiina</taxon>
        <taxon>Poritidae</taxon>
        <taxon>Porites</taxon>
    </lineage>
</organism>
<dbReference type="Gene3D" id="1.10.10.10">
    <property type="entry name" value="Winged helix-like DNA-binding domain superfamily/Winged helix DNA-binding domain"/>
    <property type="match status" value="1"/>
</dbReference>
<dbReference type="SUPFAM" id="SSF46785">
    <property type="entry name" value="Winged helix' DNA-binding domain"/>
    <property type="match status" value="1"/>
</dbReference>
<comment type="subcellular location">
    <subcellularLocation>
        <location evidence="1 7">Nucleus</location>
    </subcellularLocation>
</comment>
<dbReference type="Pfam" id="PF08781">
    <property type="entry name" value="DP"/>
    <property type="match status" value="1"/>
</dbReference>
<feature type="domain" description="Transcription factor DP C-terminal" evidence="10">
    <location>
        <begin position="288"/>
        <end position="432"/>
    </location>
</feature>
<feature type="compositionally biased region" description="Low complexity" evidence="9">
    <location>
        <begin position="489"/>
        <end position="502"/>
    </location>
</feature>
<dbReference type="SMART" id="SM01138">
    <property type="entry name" value="DP"/>
    <property type="match status" value="1"/>
</dbReference>
<keyword evidence="6 7" id="KW-0539">Nucleus</keyword>
<evidence type="ECO:0000259" key="11">
    <source>
        <dbReference type="SMART" id="SM01372"/>
    </source>
</evidence>
<protein>
    <recommendedName>
        <fullName evidence="14">Transcription factor Dp-1</fullName>
    </recommendedName>
</protein>
<evidence type="ECO:0008006" key="14">
    <source>
        <dbReference type="Google" id="ProtNLM"/>
    </source>
</evidence>
<dbReference type="SMART" id="SM01372">
    <property type="entry name" value="E2F_TDP"/>
    <property type="match status" value="1"/>
</dbReference>
<keyword evidence="4 7" id="KW-0238">DNA-binding</keyword>
<dbReference type="InterPro" id="IPR038168">
    <property type="entry name" value="TF_DP_C_sf"/>
</dbReference>
<dbReference type="InterPro" id="IPR015648">
    <property type="entry name" value="Transcrpt_fac_DP"/>
</dbReference>
<keyword evidence="13" id="KW-1185">Reference proteome</keyword>
<accession>A0ABN8LZF0</accession>
<evidence type="ECO:0000256" key="8">
    <source>
        <dbReference type="SAM" id="Coils"/>
    </source>
</evidence>
<evidence type="ECO:0000256" key="6">
    <source>
        <dbReference type="ARBA" id="ARBA00023242"/>
    </source>
</evidence>
<sequence length="546" mass="59640">MSNPTATLTSLWIEGQPSPVKSNPSTPVKGALNRDASMVQEDFIKFYKDTGLEPLAREVGVIDNNGTIDGLKDTSLPTKVNTDQPKIVSSPTVLPVTTAKMSPVILPKTVNSAASPMVIGSPNTHQVIAVGGSPRTPTMIAAPIVPANTSSWPRVTPSSGKKRRLDLMESDNILDSGDRKKGKRLPNAGRSVGPGDKDKSEKGLRHFSMKVCEKVQQKRTTSYNEVADELVQEFSDPDKHLSPTDQAYDQKNIRRRVYDALNVLMAMNIISKEKKEIKWVGLPTNSAQECQQLEEEKKEREERIRQKTAELQELILQQIAFKNLVQRNKQVEKEQGSPAPNTAIHLPFIIVNTSKKTVIDCSISNDKSEYLFNFDNTFEIHDDIEVLKRMGMAFGLEKGQCTESDLKSSRTMVPKALEPYVIDMAKSGPVGLTGVLGNHTTPNKSASSASPLVSATARMSPLPPTNTPSSPLAMPLAQGRGTSPVTVVNNSRTQNRTSRTSSMASDSGPSHRTTSPYSFPSSPASDVSYDMSQDGFMDTDEPNSHH</sequence>
<dbReference type="PANTHER" id="PTHR12548:SF9">
    <property type="entry name" value="TRANSCRIPTION FACTOR DP"/>
    <property type="match status" value="1"/>
</dbReference>
<dbReference type="PANTHER" id="PTHR12548">
    <property type="entry name" value="TRANSCRIPTION FACTOR DP"/>
    <property type="match status" value="1"/>
</dbReference>
<name>A0ABN8LZF0_9CNID</name>
<feature type="compositionally biased region" description="Acidic residues" evidence="9">
    <location>
        <begin position="537"/>
        <end position="546"/>
    </location>
</feature>